<dbReference type="PANTHER" id="PTHR46769:SF2">
    <property type="entry name" value="FIBROCYSTIN-L ISOFORM 2 PRECURSOR-RELATED"/>
    <property type="match status" value="1"/>
</dbReference>
<dbReference type="PROSITE" id="PS51841">
    <property type="entry name" value="LTD"/>
    <property type="match status" value="1"/>
</dbReference>
<dbReference type="InterPro" id="IPR026444">
    <property type="entry name" value="Secre_tail"/>
</dbReference>
<dbReference type="Pfam" id="PF18962">
    <property type="entry name" value="Por_Secre_tail"/>
    <property type="match status" value="1"/>
</dbReference>
<keyword evidence="1" id="KW-0732">Signal</keyword>
<feature type="domain" description="PA14" evidence="2">
    <location>
        <begin position="112"/>
        <end position="270"/>
    </location>
</feature>
<dbReference type="EMBL" id="CP098400">
    <property type="protein sequence ID" value="URW79636.1"/>
    <property type="molecule type" value="Genomic_DNA"/>
</dbReference>
<dbReference type="NCBIfam" id="TIGR04183">
    <property type="entry name" value="Por_Secre_tail"/>
    <property type="match status" value="1"/>
</dbReference>
<dbReference type="GO" id="GO:0016301">
    <property type="term" value="F:kinase activity"/>
    <property type="evidence" value="ECO:0007669"/>
    <property type="project" value="UniProtKB-KW"/>
</dbReference>
<accession>A0A9J6ZNZ7</accession>
<feature type="domain" description="LTD" evidence="3">
    <location>
        <begin position="24"/>
        <end position="167"/>
    </location>
</feature>
<dbReference type="Gene3D" id="2.60.40.1260">
    <property type="entry name" value="Lamin Tail domain"/>
    <property type="match status" value="1"/>
</dbReference>
<dbReference type="KEGG" id="alkq:M9189_12320"/>
<dbReference type="Pfam" id="PF13287">
    <property type="entry name" value="Fn3_assoc"/>
    <property type="match status" value="1"/>
</dbReference>
<proteinExistence type="predicted"/>
<dbReference type="Pfam" id="PF00932">
    <property type="entry name" value="LTD"/>
    <property type="match status" value="1"/>
</dbReference>
<dbReference type="AlphaFoldDB" id="A0A9J6ZNZ7"/>
<dbReference type="SUPFAM" id="SSF56988">
    <property type="entry name" value="Anthrax protective antigen"/>
    <property type="match status" value="1"/>
</dbReference>
<evidence type="ECO:0000259" key="2">
    <source>
        <dbReference type="PROSITE" id="PS51820"/>
    </source>
</evidence>
<evidence type="ECO:0000256" key="1">
    <source>
        <dbReference type="ARBA" id="ARBA00022729"/>
    </source>
</evidence>
<organism evidence="4 5">
    <name type="scientific">Xiashengella succiniciproducens</name>
    <dbReference type="NCBI Taxonomy" id="2949635"/>
    <lineage>
        <taxon>Bacteria</taxon>
        <taxon>Pseudomonadati</taxon>
        <taxon>Bacteroidota</taxon>
        <taxon>Bacteroidia</taxon>
        <taxon>Marinilabiliales</taxon>
        <taxon>Marinilabiliaceae</taxon>
        <taxon>Xiashengella</taxon>
    </lineage>
</organism>
<dbReference type="PANTHER" id="PTHR46769">
    <property type="entry name" value="POLYCYSTIC KIDNEY AND HEPATIC DISEASE 1 (AUTOSOMAL RECESSIVE)-LIKE 1"/>
    <property type="match status" value="1"/>
</dbReference>
<dbReference type="RefSeq" id="WP_250723638.1">
    <property type="nucleotide sequence ID" value="NZ_CP098400.1"/>
</dbReference>
<evidence type="ECO:0000313" key="4">
    <source>
        <dbReference type="EMBL" id="URW79636.1"/>
    </source>
</evidence>
<dbReference type="PROSITE" id="PS51820">
    <property type="entry name" value="PA14"/>
    <property type="match status" value="1"/>
</dbReference>
<protein>
    <submittedName>
        <fullName evidence="4">CotH kinase family protein</fullName>
    </submittedName>
</protein>
<dbReference type="InterPro" id="IPR052387">
    <property type="entry name" value="Fibrocystin"/>
</dbReference>
<dbReference type="InterPro" id="IPR001322">
    <property type="entry name" value="Lamin_tail_dom"/>
</dbReference>
<keyword evidence="5" id="KW-1185">Reference proteome</keyword>
<dbReference type="InterPro" id="IPR026876">
    <property type="entry name" value="Fn3_assoc_repeat"/>
</dbReference>
<reference evidence="4" key="1">
    <citation type="submission" date="2022-05" db="EMBL/GenBank/DDBJ databases">
        <authorList>
            <person name="Sun X."/>
        </authorList>
    </citation>
    <scope>NUCLEOTIDE SEQUENCE</scope>
    <source>
        <strain evidence="4">Ai-910</strain>
    </source>
</reference>
<dbReference type="Gene3D" id="2.60.120.1560">
    <property type="match status" value="1"/>
</dbReference>
<dbReference type="SUPFAM" id="SSF74853">
    <property type="entry name" value="Lamin A/C globular tail domain"/>
    <property type="match status" value="1"/>
</dbReference>
<evidence type="ECO:0000313" key="5">
    <source>
        <dbReference type="Proteomes" id="UP001056426"/>
    </source>
</evidence>
<gene>
    <name evidence="4" type="ORF">M9189_12320</name>
</gene>
<evidence type="ECO:0000259" key="3">
    <source>
        <dbReference type="PROSITE" id="PS51841"/>
    </source>
</evidence>
<dbReference type="InterPro" id="IPR036415">
    <property type="entry name" value="Lamin_tail_dom_sf"/>
</dbReference>
<reference evidence="4" key="2">
    <citation type="submission" date="2022-06" db="EMBL/GenBank/DDBJ databases">
        <title>Xiashengella guii gen. nov. sp. nov., a bacterium isolated form anaerobic digestion tank.</title>
        <authorList>
            <person name="Huang H."/>
        </authorList>
    </citation>
    <scope>NUCLEOTIDE SEQUENCE</scope>
    <source>
        <strain evidence="4">Ai-910</strain>
    </source>
</reference>
<keyword evidence="4" id="KW-0418">Kinase</keyword>
<keyword evidence="4" id="KW-0808">Transferase</keyword>
<sequence length="1258" mass="141728">MKEIYLARLISILSLLPFLCILVPAVAQDLPPVVISEFMSSNSVTIVDEDGEFSDWIEIRNISDNPVDIEGWGLTDNENNPFKWTFPACILQPGEFMLVWASGKDRKPAQGTLVNGLRQQVYKGITGTSVNDLISSSSYPGMPSSTEILTDLFETGVNIDDNYGQRVYGLLKAPQTGTYYFWISGDDNSRLYLSSDEDPHKVALIAEVPEWTNSREWNKYASQKSGAILLEEGKYYFMQALMKEEGGGDHLSVGWQLPDGTLQQPMPADQFYLAPAELHTTFSISADGETLLISNAQGEPVHYVPGVALPSDVSYGSMDGQEGFFYFNIPTPGSANSDQGYRELFNGSITFSKPGGFYTEPFDLVLNTDDPEAVIYYTVDGSEPDPANLGGTTYRYKNSYPWGSLLERSSRTYVYEEPVNIRDRSNDAYQIAGINTYYANTPRLPSSQKIFMGTVIKAKAVKENALSLFSETHTYFITDKGRNRYDLPVVSITTDEANLFDYYNGIYVPGKYADDWAAANPGEQWNESRPANYNQRGDAWERRSHFEYFPTNGDPAFRHKVGLRIHGGYSRGFYRKSLRLYARTEYGSGNTMNYPFFGELPARGDSTIHIESFRRLLLRNSGNDYYLTLYRDALMQSLASHLPVDVMGYNPVVHFLNGEYWGIINIRERFDQHYVASHYSLPSDDIALLETFATIDEGYPEDRDNFLAIVAYAQNNDPANSQHYQWLYERVDVDNLAHYYAAQIYFYNTDWPQNNSTFWRYRNGTYSPELPKGHDGRWRWMLFDTDFGMSIWSEDHAKNALSRVINEATDPSSIIFKRLLRNTDFKNKFINAVADQLNSGFRPQYIRKKVDEFNARLSSSRNEHYQRWMDGTDTGSSIKNFGDKRTPYVISHTQSQFNLSGTNAVTVNRVGDGGLVKINSLLIDSRLPGIPYPASPYPWSGNYFKSVPITLTAIDQPGYRFSHWVINNSKFYDRTVVYDVNGAVEVFAHFKEAQISLLHYWHFNDLISGNQDIIPADISITEIKGSLSYLGTGAGYLDDVDEGSSLNSKESVEAGLAIRARNPSDTRHLEILIPTTGFEEIRISYATTRTSKGAQQQNVYYRTAADAEWILFATGLIIPEDDFRVVSLDFSNVEGVKDNEEFALKIEFAGSQASGSSGNNRFDNIVVEGLRITTGIKDNQATVAINVYPIPARDYVDIVSSSPIARLSLYNSNGQMVKDMKSGGLAERVSVGDLHPGIYIIEITTQGDVVRKKITISR</sequence>
<name>A0A9J6ZNZ7_9BACT</name>
<dbReference type="InterPro" id="IPR037524">
    <property type="entry name" value="PA14/GLEYA"/>
</dbReference>
<dbReference type="Pfam" id="PF07691">
    <property type="entry name" value="PA14"/>
    <property type="match status" value="1"/>
</dbReference>
<dbReference type="InterPro" id="IPR011658">
    <property type="entry name" value="PA14_dom"/>
</dbReference>
<dbReference type="Pfam" id="PF08757">
    <property type="entry name" value="CotH"/>
    <property type="match status" value="1"/>
</dbReference>
<dbReference type="Proteomes" id="UP001056426">
    <property type="component" value="Chromosome"/>
</dbReference>
<dbReference type="InterPro" id="IPR014867">
    <property type="entry name" value="Spore_coat_CotH_CotH2/3/7"/>
</dbReference>